<accession>A0AAX1L5R3</accession>
<dbReference type="PANTHER" id="PTHR35023:SF1">
    <property type="entry name" value="MG-PROTOPORPHYRIN IX CHELATASE"/>
    <property type="match status" value="1"/>
</dbReference>
<evidence type="ECO:0000259" key="2">
    <source>
        <dbReference type="PROSITE" id="PS50234"/>
    </source>
</evidence>
<feature type="region of interest" description="Disordered" evidence="1">
    <location>
        <begin position="1"/>
        <end position="34"/>
    </location>
</feature>
<dbReference type="PANTHER" id="PTHR35023">
    <property type="entry name" value="CHELATASE-RELATED"/>
    <property type="match status" value="1"/>
</dbReference>
<name>A0AAX1L5R3_9CORY</name>
<dbReference type="InterPro" id="IPR002035">
    <property type="entry name" value="VWF_A"/>
</dbReference>
<dbReference type="AlphaFoldDB" id="A0AAX1L5R3"/>
<dbReference type="Proteomes" id="UP000617681">
    <property type="component" value="Chromosome"/>
</dbReference>
<evidence type="ECO:0000313" key="3">
    <source>
        <dbReference type="EMBL" id="QRP69737.1"/>
    </source>
</evidence>
<dbReference type="InterPro" id="IPR052989">
    <property type="entry name" value="Mg-chelatase_DI-like"/>
</dbReference>
<organism evidence="3 4">
    <name type="scientific">Corynebacterium glucuronolyticum</name>
    <dbReference type="NCBI Taxonomy" id="39791"/>
    <lineage>
        <taxon>Bacteria</taxon>
        <taxon>Bacillati</taxon>
        <taxon>Actinomycetota</taxon>
        <taxon>Actinomycetes</taxon>
        <taxon>Mycobacteriales</taxon>
        <taxon>Corynebacteriaceae</taxon>
        <taxon>Corynebacterium</taxon>
    </lineage>
</organism>
<feature type="domain" description="VWFA" evidence="2">
    <location>
        <begin position="77"/>
        <end position="252"/>
    </location>
</feature>
<protein>
    <submittedName>
        <fullName evidence="3">VWA domain-containing protein</fullName>
    </submittedName>
</protein>
<dbReference type="SUPFAM" id="SSF53300">
    <property type="entry name" value="vWA-like"/>
    <property type="match status" value="1"/>
</dbReference>
<evidence type="ECO:0000256" key="1">
    <source>
        <dbReference type="SAM" id="MobiDB-lite"/>
    </source>
</evidence>
<proteinExistence type="predicted"/>
<dbReference type="EMBL" id="CP069534">
    <property type="protein sequence ID" value="QRP69737.1"/>
    <property type="molecule type" value="Genomic_DNA"/>
</dbReference>
<feature type="compositionally biased region" description="Gly residues" evidence="1">
    <location>
        <begin position="1"/>
        <end position="12"/>
    </location>
</feature>
<dbReference type="InterPro" id="IPR036465">
    <property type="entry name" value="vWFA_dom_sf"/>
</dbReference>
<dbReference type="RefSeq" id="WP_034989517.1">
    <property type="nucleotide sequence ID" value="NZ_CP069534.1"/>
</dbReference>
<dbReference type="Pfam" id="PF13519">
    <property type="entry name" value="VWA_2"/>
    <property type="match status" value="1"/>
</dbReference>
<dbReference type="PROSITE" id="PS50234">
    <property type="entry name" value="VWFA"/>
    <property type="match status" value="1"/>
</dbReference>
<evidence type="ECO:0000313" key="4">
    <source>
        <dbReference type="Proteomes" id="UP000617681"/>
    </source>
</evidence>
<gene>
    <name evidence="3" type="ORF">I6J21_07895</name>
</gene>
<sequence length="252" mass="26373">MSKTGVGEGGPLGRRSRSYSRRGEAVRPASPGRGHGIHLLGTLLAAAERGATVDSRGIEFEPRDLRGAIRLGTEANLVVFVVDASGSVAAKDRLKAVTGACISILQDAYRRRDRVAVISVRGKKATVLVPPTRSVDIAVSRLSQARVGGKTPLASGLEETYKLIDREVFKSPGLRSIAVVLTDGRATDGLKRVNEVAGALASRKDVGCVVIDCEAGRGRVRLNLAADVARALGAPVLSISDFKEAGAKSLSV</sequence>
<reference evidence="3" key="1">
    <citation type="submission" date="2021-02" db="EMBL/GenBank/DDBJ databases">
        <title>FDA dAtabase for Regulatory Grade micrObial Sequences (FDA-ARGOS): Supporting development and validation of Infectious Disease Dx tests.</title>
        <authorList>
            <person name="Sproer C."/>
            <person name="Gronow S."/>
            <person name="Severitt S."/>
            <person name="Schroder I."/>
            <person name="Tallon L."/>
            <person name="Sadzewicz L."/>
            <person name="Zhao X."/>
            <person name="Boylan J."/>
            <person name="Ott S."/>
            <person name="Bowen H."/>
            <person name="Vavikolanu K."/>
            <person name="Mehta A."/>
            <person name="Aluvathingal J."/>
            <person name="Nadendla S."/>
            <person name="Lowell S."/>
            <person name="Myers T."/>
            <person name="Yan Y."/>
            <person name="Sichtig H."/>
        </authorList>
    </citation>
    <scope>NUCLEOTIDE SEQUENCE</scope>
    <source>
        <strain evidence="3">FDAARGOS_1191</strain>
    </source>
</reference>
<dbReference type="SMART" id="SM00327">
    <property type="entry name" value="VWA"/>
    <property type="match status" value="1"/>
</dbReference>
<dbReference type="Gene3D" id="3.40.50.410">
    <property type="entry name" value="von Willebrand factor, type A domain"/>
    <property type="match status" value="1"/>
</dbReference>